<evidence type="ECO:0000313" key="2">
    <source>
        <dbReference type="EMBL" id="CAB4158709.1"/>
    </source>
</evidence>
<feature type="compositionally biased region" description="Basic and acidic residues" evidence="1">
    <location>
        <begin position="323"/>
        <end position="332"/>
    </location>
</feature>
<sequence length="371" mass="41858">MVPAFEAAIGLPVPPGEPAEVPKRALEKVIKRIDEGKSEMRYKEEAAQVAALFAKRAIRPDEVAALRRSMFETVTKGLREVDQVVMGKKTWNPTQARLFALLVERVMPKLSSISIEDDTTRKMEDLSLEELEAIALGKKKAGAVDAVVKQAEVYDENAEKRERFETKRDVIAGLAYTDAVTEAEKRFIARQVSRPAEDIAEEHERRKGKIQPKPTPEQLANLRSKRSGCIRENWRQQGLSEEEIAVRWQERLDKIAATKAHAKQAKALKLAQSAGLSADAIQVSKDIRNFRNKTLKEFKVHGLKGVRSSTSLAKEAAARAEKAAKAKERAENPRIYGQKPIDGITPEQRKKLRLRELRELRPDLFQEKDKE</sequence>
<name>A0A6J5NHF4_9CAUD</name>
<gene>
    <name evidence="2" type="ORF">UFOVP708_19</name>
</gene>
<feature type="region of interest" description="Disordered" evidence="1">
    <location>
        <begin position="198"/>
        <end position="221"/>
    </location>
</feature>
<feature type="region of interest" description="Disordered" evidence="1">
    <location>
        <begin position="323"/>
        <end position="347"/>
    </location>
</feature>
<proteinExistence type="predicted"/>
<dbReference type="EMBL" id="LR796683">
    <property type="protein sequence ID" value="CAB4158709.1"/>
    <property type="molecule type" value="Genomic_DNA"/>
</dbReference>
<organism evidence="2">
    <name type="scientific">uncultured Caudovirales phage</name>
    <dbReference type="NCBI Taxonomy" id="2100421"/>
    <lineage>
        <taxon>Viruses</taxon>
        <taxon>Duplodnaviria</taxon>
        <taxon>Heunggongvirae</taxon>
        <taxon>Uroviricota</taxon>
        <taxon>Caudoviricetes</taxon>
        <taxon>Peduoviridae</taxon>
        <taxon>Maltschvirus</taxon>
        <taxon>Maltschvirus maltsch</taxon>
    </lineage>
</organism>
<accession>A0A6J5NHF4</accession>
<reference evidence="2" key="1">
    <citation type="submission" date="2020-04" db="EMBL/GenBank/DDBJ databases">
        <authorList>
            <person name="Chiriac C."/>
            <person name="Salcher M."/>
            <person name="Ghai R."/>
            <person name="Kavagutti S V."/>
        </authorList>
    </citation>
    <scope>NUCLEOTIDE SEQUENCE</scope>
</reference>
<protein>
    <submittedName>
        <fullName evidence="2">Uncharacterized protein</fullName>
    </submittedName>
</protein>
<evidence type="ECO:0000256" key="1">
    <source>
        <dbReference type="SAM" id="MobiDB-lite"/>
    </source>
</evidence>